<proteinExistence type="predicted"/>
<dbReference type="InterPro" id="IPR006450">
    <property type="entry name" value="Phage_HK97_gp6-like"/>
</dbReference>
<dbReference type="NCBIfam" id="TIGR01560">
    <property type="entry name" value="put_DNA_pack"/>
    <property type="match status" value="1"/>
</dbReference>
<dbReference type="EMBL" id="KP795544">
    <property type="protein sequence ID" value="AKN37689.1"/>
    <property type="molecule type" value="Genomic_DNA"/>
</dbReference>
<dbReference type="Gene3D" id="1.10.3230.30">
    <property type="entry name" value="Phage gp6-like head-tail connector protein"/>
    <property type="match status" value="1"/>
</dbReference>
<evidence type="ECO:0000313" key="1">
    <source>
        <dbReference type="EMBL" id="AKN37689.1"/>
    </source>
</evidence>
<dbReference type="InterPro" id="IPR021146">
    <property type="entry name" value="Phage_gp6-like_head-tail"/>
</dbReference>
<accession>A0A0H3ZV22</accession>
<name>A0A0H3ZV22_VIBSP</name>
<dbReference type="CDD" id="cd08054">
    <property type="entry name" value="gp6"/>
    <property type="match status" value="1"/>
</dbReference>
<sequence length="117" mass="13231">MLLSLEEIKKQCKVDEDDTSQDDELNAYGLAASARLETELQRHVYATRAEIPESDLDAIALDEQRHGGEDLKLAIKLMVAHFYRNREQTSELTLKEIPEGFHALTGVYRLVPYGGNL</sequence>
<protein>
    <submittedName>
        <fullName evidence="1">Sb8</fullName>
    </submittedName>
</protein>
<organism evidence="1">
    <name type="scientific">Vibrio splendidus</name>
    <dbReference type="NCBI Taxonomy" id="29497"/>
    <lineage>
        <taxon>Bacteria</taxon>
        <taxon>Pseudomonadati</taxon>
        <taxon>Pseudomonadota</taxon>
        <taxon>Gammaproteobacteria</taxon>
        <taxon>Vibrionales</taxon>
        <taxon>Vibrionaceae</taxon>
        <taxon>Vibrio</taxon>
    </lineage>
</organism>
<dbReference type="Pfam" id="PF05135">
    <property type="entry name" value="Phage_connect_1"/>
    <property type="match status" value="1"/>
</dbReference>
<dbReference type="AlphaFoldDB" id="A0A0H3ZV22"/>
<reference evidence="1" key="1">
    <citation type="journal article" date="2015" name="MBio">
        <title>Eco-Evolutionary Dynamics of Episomes among Ecologically Cohesive Bacterial Populations.</title>
        <authorList>
            <person name="Xue H."/>
            <person name="Cordero O.X."/>
            <person name="Camas F.M."/>
            <person name="Trimble W."/>
            <person name="Meyer F."/>
            <person name="Guglielmini J."/>
            <person name="Rocha E.P."/>
            <person name="Polz M.F."/>
        </authorList>
    </citation>
    <scope>NUCLEOTIDE SEQUENCE</scope>
    <source>
        <strain evidence="1">5S_214</strain>
    </source>
</reference>